<dbReference type="Gene3D" id="3.40.50.1820">
    <property type="entry name" value="alpha/beta hydrolase"/>
    <property type="match status" value="1"/>
</dbReference>
<evidence type="ECO:0000259" key="9">
    <source>
        <dbReference type="Pfam" id="PF19283"/>
    </source>
</evidence>
<dbReference type="PANTHER" id="PTHR42776:SF4">
    <property type="entry name" value="ACYLAMINO-ACID-RELEASING ENZYME"/>
    <property type="match status" value="1"/>
</dbReference>
<dbReference type="SUPFAM" id="SSF53474">
    <property type="entry name" value="alpha/beta-Hydrolases"/>
    <property type="match status" value="1"/>
</dbReference>
<comment type="subcellular location">
    <subcellularLocation>
        <location evidence="2">Cytoplasm</location>
    </subcellularLocation>
</comment>
<dbReference type="OrthoDB" id="416344at2759"/>
<evidence type="ECO:0000256" key="6">
    <source>
        <dbReference type="ARBA" id="ARBA00022490"/>
    </source>
</evidence>
<dbReference type="AlphaFoldDB" id="A0A3M7Q632"/>
<dbReference type="GO" id="GO:0006508">
    <property type="term" value="P:proteolysis"/>
    <property type="evidence" value="ECO:0007669"/>
    <property type="project" value="InterPro"/>
</dbReference>
<evidence type="ECO:0000256" key="7">
    <source>
        <dbReference type="ARBA" id="ARBA00022801"/>
    </source>
</evidence>
<dbReference type="EMBL" id="REGN01007412">
    <property type="protein sequence ID" value="RNA06385.1"/>
    <property type="molecule type" value="Genomic_DNA"/>
</dbReference>
<evidence type="ECO:0000256" key="1">
    <source>
        <dbReference type="ARBA" id="ARBA00000721"/>
    </source>
</evidence>
<name>A0A3M7Q632_BRAPC</name>
<dbReference type="PANTHER" id="PTHR42776">
    <property type="entry name" value="SERINE PEPTIDASE S9 FAMILY MEMBER"/>
    <property type="match status" value="1"/>
</dbReference>
<dbReference type="Pfam" id="PF19283">
    <property type="entry name" value="APEH_N"/>
    <property type="match status" value="1"/>
</dbReference>
<accession>A0A3M7Q632</accession>
<proteinExistence type="inferred from homology"/>
<evidence type="ECO:0000313" key="11">
    <source>
        <dbReference type="Proteomes" id="UP000276133"/>
    </source>
</evidence>
<evidence type="ECO:0000256" key="2">
    <source>
        <dbReference type="ARBA" id="ARBA00004496"/>
    </source>
</evidence>
<dbReference type="EC" id="3.4.19.1" evidence="5"/>
<comment type="similarity">
    <text evidence="3">Belongs to the peptidase S9C family.</text>
</comment>
<dbReference type="InterPro" id="IPR029058">
    <property type="entry name" value="AB_hydrolase_fold"/>
</dbReference>
<dbReference type="Proteomes" id="UP000276133">
    <property type="component" value="Unassembled WGS sequence"/>
</dbReference>
<evidence type="ECO:0000259" key="8">
    <source>
        <dbReference type="Pfam" id="PF00326"/>
    </source>
</evidence>
<dbReference type="Pfam" id="PF00326">
    <property type="entry name" value="Peptidase_S9"/>
    <property type="match status" value="1"/>
</dbReference>
<organism evidence="10 11">
    <name type="scientific">Brachionus plicatilis</name>
    <name type="common">Marine rotifer</name>
    <name type="synonym">Brachionus muelleri</name>
    <dbReference type="NCBI Taxonomy" id="10195"/>
    <lineage>
        <taxon>Eukaryota</taxon>
        <taxon>Metazoa</taxon>
        <taxon>Spiralia</taxon>
        <taxon>Gnathifera</taxon>
        <taxon>Rotifera</taxon>
        <taxon>Eurotatoria</taxon>
        <taxon>Monogononta</taxon>
        <taxon>Pseudotrocha</taxon>
        <taxon>Ploima</taxon>
        <taxon>Brachionidae</taxon>
        <taxon>Brachionus</taxon>
    </lineage>
</organism>
<keyword evidence="6" id="KW-0963">Cytoplasm</keyword>
<reference evidence="10 11" key="1">
    <citation type="journal article" date="2018" name="Sci. Rep.">
        <title>Genomic signatures of local adaptation to the degree of environmental predictability in rotifers.</title>
        <authorList>
            <person name="Franch-Gras L."/>
            <person name="Hahn C."/>
            <person name="Garcia-Roger E.M."/>
            <person name="Carmona M.J."/>
            <person name="Serra M."/>
            <person name="Gomez A."/>
        </authorList>
    </citation>
    <scope>NUCLEOTIDE SEQUENCE [LARGE SCALE GENOMIC DNA]</scope>
    <source>
        <strain evidence="10">HYR1</strain>
    </source>
</reference>
<dbReference type="GO" id="GO:0004252">
    <property type="term" value="F:serine-type endopeptidase activity"/>
    <property type="evidence" value="ECO:0007669"/>
    <property type="project" value="TreeGrafter"/>
</dbReference>
<dbReference type="STRING" id="10195.A0A3M7Q632"/>
<gene>
    <name evidence="10" type="ORF">BpHYR1_015157</name>
</gene>
<dbReference type="InterPro" id="IPR045550">
    <property type="entry name" value="AARE_N"/>
</dbReference>
<dbReference type="GO" id="GO:0008242">
    <property type="term" value="F:omega peptidase activity"/>
    <property type="evidence" value="ECO:0007669"/>
    <property type="project" value="UniProtKB-EC"/>
</dbReference>
<comment type="catalytic activity">
    <reaction evidence="1">
        <text>Cleavage of an N-acetyl or N-formyl amino acid from the N-terminus of a polypeptide.</text>
        <dbReference type="EC" id="3.4.19.1"/>
    </reaction>
</comment>
<dbReference type="GO" id="GO:0005737">
    <property type="term" value="C:cytoplasm"/>
    <property type="evidence" value="ECO:0007669"/>
    <property type="project" value="UniProtKB-SubCell"/>
</dbReference>
<protein>
    <recommendedName>
        <fullName evidence="5">acylaminoacyl-peptidase</fullName>
        <ecNumber evidence="5">3.4.19.1</ecNumber>
    </recommendedName>
</protein>
<evidence type="ECO:0000256" key="3">
    <source>
        <dbReference type="ARBA" id="ARBA00010040"/>
    </source>
</evidence>
<feature type="domain" description="Acylamino-acid-releasing enzyme N-terminal" evidence="9">
    <location>
        <begin position="42"/>
        <end position="437"/>
    </location>
</feature>
<keyword evidence="7" id="KW-0378">Hydrolase</keyword>
<comment type="subunit">
    <text evidence="4">Homotetramer.</text>
</comment>
<evidence type="ECO:0000256" key="5">
    <source>
        <dbReference type="ARBA" id="ARBA00012917"/>
    </source>
</evidence>
<evidence type="ECO:0000313" key="10">
    <source>
        <dbReference type="EMBL" id="RNA06385.1"/>
    </source>
</evidence>
<feature type="domain" description="Peptidase S9 prolyl oligopeptidase catalytic" evidence="8">
    <location>
        <begin position="498"/>
        <end position="707"/>
    </location>
</feature>
<dbReference type="InterPro" id="IPR001375">
    <property type="entry name" value="Peptidase_S9_cat"/>
</dbReference>
<evidence type="ECO:0000256" key="4">
    <source>
        <dbReference type="ARBA" id="ARBA00011881"/>
    </source>
</evidence>
<keyword evidence="11" id="KW-1185">Reference proteome</keyword>
<dbReference type="SUPFAM" id="SSF82171">
    <property type="entry name" value="DPP6 N-terminal domain-like"/>
    <property type="match status" value="1"/>
</dbReference>
<comment type="caution">
    <text evidence="10">The sequence shown here is derived from an EMBL/GenBank/DDBJ whole genome shotgun (WGS) entry which is preliminary data.</text>
</comment>
<sequence>MPSKSFEKILETTREIYKISTPSDCFFEFIENQIVLQSFWFQVDLDKNDRLKFQKNFIFNIDPEDSQTKLLHVSNPQPIRSDIWSVKSPDGLINALITSFKENGEESQFLELWKDGTRFKNLNLTKLKKHSKIYENSSSFGSFAWSSDSKKIAYIAESKNTNTEKSFFSAKMANDQESMNGENYEQKYGNYHRDEWGEQYVGKAQSIIAVYDLDSDDVHILDNVPKGFAPGKLTWHSNEAVVFHAYYTSPYRLGLIYCPIRKSELFYYDICENKCVQLTNYQTENVRSPQFSNDFENLIWLQNQARGPHFQCSKLMMMNWKTKTTTTLVDIVDESNSKFTGIFSISLSDKCWSLDNKRVILNTQFNGRNRIVSIDIESKTVVNLDSGIDKTHSLSFLKMEKDWICAVLQTYTKAPCLVLAKFPAKNCEKEIKWNLTKSSKNFDDLASVEILDFSPKIAHPEYPNLNFQSIFVQAKKGNDVLVVFPHGGPHSAYGCEYSPHVATMFSLGFSVLLINYRGSSGFGQNSIDSLPGKIGTNDVDDCQQAAEFVFSKYNFKHAVLYGGSHGGYLTTQLIGQFPEFYSAAAARNPVTNLESMLYVTDIPDWVIVEGLGEYDYNFKIGNSNIPKELYQKSPISHVNKVKTPTLLMMGNVDLRVPCSQSIEFYKALKSRNVPVELLSFKEDNHPLEKPQTTADCIVHTLLWYEKYTI</sequence>